<gene>
    <name evidence="2" type="ORF">NECHADRAFT_79175</name>
</gene>
<dbReference type="InParanoid" id="C7YQP3"/>
<dbReference type="GeneID" id="9673596"/>
<keyword evidence="3" id="KW-1185">Reference proteome</keyword>
<dbReference type="KEGG" id="nhe:NECHADRAFT_79175"/>
<feature type="compositionally biased region" description="Basic residues" evidence="1">
    <location>
        <begin position="79"/>
        <end position="91"/>
    </location>
</feature>
<dbReference type="RefSeq" id="XP_003052218.1">
    <property type="nucleotide sequence ID" value="XM_003052172.1"/>
</dbReference>
<feature type="region of interest" description="Disordered" evidence="1">
    <location>
        <begin position="40"/>
        <end position="187"/>
    </location>
</feature>
<proteinExistence type="predicted"/>
<protein>
    <submittedName>
        <fullName evidence="2">Uncharacterized protein</fullName>
    </submittedName>
</protein>
<reference evidence="2 3" key="1">
    <citation type="journal article" date="2009" name="PLoS Genet.">
        <title>The genome of Nectria haematococca: contribution of supernumerary chromosomes to gene expansion.</title>
        <authorList>
            <person name="Coleman J.J."/>
            <person name="Rounsley S.D."/>
            <person name="Rodriguez-Carres M."/>
            <person name="Kuo A."/>
            <person name="Wasmann C.C."/>
            <person name="Grimwood J."/>
            <person name="Schmutz J."/>
            <person name="Taga M."/>
            <person name="White G.J."/>
            <person name="Zhou S."/>
            <person name="Schwartz D.C."/>
            <person name="Freitag M."/>
            <person name="Ma L.J."/>
            <person name="Danchin E.G."/>
            <person name="Henrissat B."/>
            <person name="Coutinho P.M."/>
            <person name="Nelson D.R."/>
            <person name="Straney D."/>
            <person name="Napoli C.A."/>
            <person name="Barker B.M."/>
            <person name="Gribskov M."/>
            <person name="Rep M."/>
            <person name="Kroken S."/>
            <person name="Molnar I."/>
            <person name="Rensing C."/>
            <person name="Kennell J.C."/>
            <person name="Zamora J."/>
            <person name="Farman M.L."/>
            <person name="Selker E.U."/>
            <person name="Salamov A."/>
            <person name="Shapiro H."/>
            <person name="Pangilinan J."/>
            <person name="Lindquist E."/>
            <person name="Lamers C."/>
            <person name="Grigoriev I.V."/>
            <person name="Geiser D.M."/>
            <person name="Covert S.F."/>
            <person name="Temporini E."/>
            <person name="Vanetten H.D."/>
        </authorList>
    </citation>
    <scope>NUCLEOTIDE SEQUENCE [LARGE SCALE GENOMIC DNA]</scope>
    <source>
        <strain evidence="3">ATCC MYA-4622 / CBS 123669 / FGSC 9596 / NRRL 45880 / 77-13-4</strain>
    </source>
</reference>
<feature type="compositionally biased region" description="Acidic residues" evidence="1">
    <location>
        <begin position="125"/>
        <end position="142"/>
    </location>
</feature>
<sequence>MPPVWGKKYLMELGLESWEQLEKLAKQKLKQDDRDWEAKVAHELSQESTQEATTQRHVARRKAKGKVISYNEEIPTPPRPRRIIKIKVPKRSHNEAQQEHHQAPGPASAGDEQDSDGMSVRSIDDELPNAEDLEFLDDEGNEPEPTGSEASFASGSEDIPMSDTSDSDTSSPEATPDRDLGIDLDSD</sequence>
<dbReference type="OrthoDB" id="10530698at2759"/>
<evidence type="ECO:0000313" key="2">
    <source>
        <dbReference type="EMBL" id="EEU46505.1"/>
    </source>
</evidence>
<evidence type="ECO:0000256" key="1">
    <source>
        <dbReference type="SAM" id="MobiDB-lite"/>
    </source>
</evidence>
<name>C7YQP3_FUSV7</name>
<dbReference type="HOGENOM" id="CLU_1448061_0_0_1"/>
<dbReference type="VEuPathDB" id="FungiDB:NECHADRAFT_79175"/>
<organism evidence="2 3">
    <name type="scientific">Fusarium vanettenii (strain ATCC MYA-4622 / CBS 123669 / FGSC 9596 / NRRL 45880 / 77-13-4)</name>
    <name type="common">Fusarium solani subsp. pisi</name>
    <dbReference type="NCBI Taxonomy" id="660122"/>
    <lineage>
        <taxon>Eukaryota</taxon>
        <taxon>Fungi</taxon>
        <taxon>Dikarya</taxon>
        <taxon>Ascomycota</taxon>
        <taxon>Pezizomycotina</taxon>
        <taxon>Sordariomycetes</taxon>
        <taxon>Hypocreomycetidae</taxon>
        <taxon>Hypocreales</taxon>
        <taxon>Nectriaceae</taxon>
        <taxon>Fusarium</taxon>
        <taxon>Fusarium solani species complex</taxon>
        <taxon>Fusarium vanettenii</taxon>
    </lineage>
</organism>
<feature type="compositionally biased region" description="Polar residues" evidence="1">
    <location>
        <begin position="46"/>
        <end position="56"/>
    </location>
</feature>
<feature type="compositionally biased region" description="Basic and acidic residues" evidence="1">
    <location>
        <begin position="92"/>
        <end position="102"/>
    </location>
</feature>
<dbReference type="AlphaFoldDB" id="C7YQP3"/>
<dbReference type="EMBL" id="GG698898">
    <property type="protein sequence ID" value="EEU46505.1"/>
    <property type="molecule type" value="Genomic_DNA"/>
</dbReference>
<feature type="compositionally biased region" description="Low complexity" evidence="1">
    <location>
        <begin position="162"/>
        <end position="171"/>
    </location>
</feature>
<evidence type="ECO:0000313" key="3">
    <source>
        <dbReference type="Proteomes" id="UP000005206"/>
    </source>
</evidence>
<dbReference type="Proteomes" id="UP000005206">
    <property type="component" value="Chromosome 4"/>
</dbReference>
<accession>C7YQP3</accession>